<comment type="caution">
    <text evidence="2">The sequence shown here is derived from an EMBL/GenBank/DDBJ whole genome shotgun (WGS) entry which is preliminary data.</text>
</comment>
<evidence type="ECO:0000256" key="1">
    <source>
        <dbReference type="SAM" id="Coils"/>
    </source>
</evidence>
<dbReference type="Proteomes" id="UP000190188">
    <property type="component" value="Unassembled WGS sequence"/>
</dbReference>
<accession>A0A1T2X449</accession>
<feature type="coiled-coil region" evidence="1">
    <location>
        <begin position="12"/>
        <end position="57"/>
    </location>
</feature>
<sequence>MHQSTQQIRHSIQQLIQQTEQASNNYQRLLQQEQQNAQQLEQLAQRERQAVQVLQSALHGHQTALQQLQSVLQSCNQIDNAGTSYMNNNSYMSPNNQNYAAHLQPNSYGYMNSTTNKI</sequence>
<evidence type="ECO:0000313" key="2">
    <source>
        <dbReference type="EMBL" id="OPA74674.1"/>
    </source>
</evidence>
<organism evidence="2 3">
    <name type="scientific">Paenibacillus selenitireducens</name>
    <dbReference type="NCBI Taxonomy" id="1324314"/>
    <lineage>
        <taxon>Bacteria</taxon>
        <taxon>Bacillati</taxon>
        <taxon>Bacillota</taxon>
        <taxon>Bacilli</taxon>
        <taxon>Bacillales</taxon>
        <taxon>Paenibacillaceae</taxon>
        <taxon>Paenibacillus</taxon>
    </lineage>
</organism>
<evidence type="ECO:0008006" key="4">
    <source>
        <dbReference type="Google" id="ProtNLM"/>
    </source>
</evidence>
<dbReference type="RefSeq" id="WP_078501590.1">
    <property type="nucleotide sequence ID" value="NZ_MSZX01000010.1"/>
</dbReference>
<keyword evidence="1" id="KW-0175">Coiled coil</keyword>
<protein>
    <recommendedName>
        <fullName evidence="4">AMP-dependent synthetase and ligase</fullName>
    </recommendedName>
</protein>
<name>A0A1T2X449_9BACL</name>
<reference evidence="2 3" key="1">
    <citation type="submission" date="2017-01" db="EMBL/GenBank/DDBJ databases">
        <title>Genome analysis of Paenibacillus selenitrireducens ES3-24.</title>
        <authorList>
            <person name="Xu D."/>
            <person name="Yao R."/>
            <person name="Zheng S."/>
        </authorList>
    </citation>
    <scope>NUCLEOTIDE SEQUENCE [LARGE SCALE GENOMIC DNA]</scope>
    <source>
        <strain evidence="2 3">ES3-24</strain>
    </source>
</reference>
<evidence type="ECO:0000313" key="3">
    <source>
        <dbReference type="Proteomes" id="UP000190188"/>
    </source>
</evidence>
<gene>
    <name evidence="2" type="ORF">BVG16_23230</name>
</gene>
<dbReference type="OrthoDB" id="2625955at2"/>
<dbReference type="EMBL" id="MSZX01000010">
    <property type="protein sequence ID" value="OPA74674.1"/>
    <property type="molecule type" value="Genomic_DNA"/>
</dbReference>
<keyword evidence="3" id="KW-1185">Reference proteome</keyword>
<dbReference type="AlphaFoldDB" id="A0A1T2X449"/>
<proteinExistence type="predicted"/>